<accession>A0A1N6K9F8</accession>
<evidence type="ECO:0000256" key="7">
    <source>
        <dbReference type="ARBA" id="ARBA00023237"/>
    </source>
</evidence>
<keyword evidence="3 8" id="KW-1134">Transmembrane beta strand</keyword>
<dbReference type="Gene3D" id="2.40.170.20">
    <property type="entry name" value="TonB-dependent receptor, beta-barrel domain"/>
    <property type="match status" value="1"/>
</dbReference>
<keyword evidence="5 9" id="KW-0798">TonB box</keyword>
<dbReference type="InterPro" id="IPR036942">
    <property type="entry name" value="Beta-barrel_TonB_sf"/>
</dbReference>
<dbReference type="Pfam" id="PF07715">
    <property type="entry name" value="Plug"/>
    <property type="match status" value="1"/>
</dbReference>
<evidence type="ECO:0000256" key="5">
    <source>
        <dbReference type="ARBA" id="ARBA00023077"/>
    </source>
</evidence>
<proteinExistence type="inferred from homology"/>
<dbReference type="PROSITE" id="PS52016">
    <property type="entry name" value="TONB_DEPENDENT_REC_3"/>
    <property type="match status" value="1"/>
</dbReference>
<dbReference type="InterPro" id="IPR037066">
    <property type="entry name" value="Plug_dom_sf"/>
</dbReference>
<evidence type="ECO:0000256" key="6">
    <source>
        <dbReference type="ARBA" id="ARBA00023136"/>
    </source>
</evidence>
<feature type="domain" description="TonB-dependent receptor-like beta-barrel" evidence="10">
    <location>
        <begin position="449"/>
        <end position="984"/>
    </location>
</feature>
<evidence type="ECO:0000256" key="9">
    <source>
        <dbReference type="RuleBase" id="RU003357"/>
    </source>
</evidence>
<evidence type="ECO:0000256" key="8">
    <source>
        <dbReference type="PROSITE-ProRule" id="PRU01360"/>
    </source>
</evidence>
<dbReference type="Pfam" id="PF00593">
    <property type="entry name" value="TonB_dep_Rec_b-barrel"/>
    <property type="match status" value="1"/>
</dbReference>
<dbReference type="InterPro" id="IPR000531">
    <property type="entry name" value="Beta-barrel_TonB"/>
</dbReference>
<name>A0A1N6K9F8_9BACT</name>
<keyword evidence="6 8" id="KW-0472">Membrane</keyword>
<organism evidence="12 13">
    <name type="scientific">Chitinophaga niabensis</name>
    <dbReference type="NCBI Taxonomy" id="536979"/>
    <lineage>
        <taxon>Bacteria</taxon>
        <taxon>Pseudomonadati</taxon>
        <taxon>Bacteroidota</taxon>
        <taxon>Chitinophagia</taxon>
        <taxon>Chitinophagales</taxon>
        <taxon>Chitinophagaceae</taxon>
        <taxon>Chitinophaga</taxon>
    </lineage>
</organism>
<evidence type="ECO:0000256" key="4">
    <source>
        <dbReference type="ARBA" id="ARBA00022692"/>
    </source>
</evidence>
<dbReference type="GO" id="GO:0009279">
    <property type="term" value="C:cell outer membrane"/>
    <property type="evidence" value="ECO:0007669"/>
    <property type="project" value="UniProtKB-SubCell"/>
</dbReference>
<dbReference type="Proteomes" id="UP000185003">
    <property type="component" value="Unassembled WGS sequence"/>
</dbReference>
<dbReference type="InterPro" id="IPR023996">
    <property type="entry name" value="TonB-dep_OMP_SusC/RagA"/>
</dbReference>
<keyword evidence="7 8" id="KW-0998">Cell outer membrane</keyword>
<feature type="domain" description="TonB-dependent receptor plug" evidence="11">
    <location>
        <begin position="169"/>
        <end position="276"/>
    </location>
</feature>
<evidence type="ECO:0000313" key="12">
    <source>
        <dbReference type="EMBL" id="SIO53219.1"/>
    </source>
</evidence>
<evidence type="ECO:0000259" key="11">
    <source>
        <dbReference type="Pfam" id="PF07715"/>
    </source>
</evidence>
<comment type="similarity">
    <text evidence="8 9">Belongs to the TonB-dependent receptor family.</text>
</comment>
<evidence type="ECO:0000313" key="13">
    <source>
        <dbReference type="Proteomes" id="UP000185003"/>
    </source>
</evidence>
<keyword evidence="4 8" id="KW-0812">Transmembrane</keyword>
<keyword evidence="13" id="KW-1185">Reference proteome</keyword>
<dbReference type="AlphaFoldDB" id="A0A1N6K9F8"/>
<dbReference type="NCBIfam" id="TIGR04057">
    <property type="entry name" value="SusC_RagA_signa"/>
    <property type="match status" value="1"/>
</dbReference>
<dbReference type="EMBL" id="FSRA01000002">
    <property type="protein sequence ID" value="SIO53219.1"/>
    <property type="molecule type" value="Genomic_DNA"/>
</dbReference>
<sequence>MPNVMAKIFCPFLTRPLGGEWECYARTSVTGTKDFTPIVLTNSISFAMNKKSTYLKRVSWLSTLFLLIASLSFAQTRTIKGRVIDAKDNTPLPGVTVKIRNSNSGTATGVNGTYSIVVPAQTAALEFSFIGYETKEVRIGPGDEINVGLALSSKTLNDVVVVGYGTLKRREITSAVTSIKAEDFNQGGTRSAMDLVQGKVAGLSITRTRGNNPNEGASLQLRGVTSLSGTNGPLIVIDGIPGGNLDLLTQDDIASIDVLRDGSAAAIYGTRGNGGVILVTTKKGKSGEPQFNYSTYLQREVVDKKPVTLTAEEYKAVTTPTNHLGADVNLYDMLINKDNLSHYHNFSATGGTDRSNYRAAIYYSDAQGIAIRNNRQQYGGRLNLNQTGLQGKLTMQINLATNFNKADLLGGSTGDFEQAVQRNPTAPIIGPDGKYIETTAFNNYNPIARLQQELSERDQQTLSGDAKVTLEVIDGLHVSAFGAIMRNNWNDRQYRNRASRSSQNDYQGGGYAYKRNDNQVNRIFESTIDYSKNIAGDHDVQVVGGYSYQYATQEWFSANNSGFLTDAFADWNLGNGVYLTQGKAGMGSSKEDNTLIAFFGRVNYAFRKKYMAQLSLRHEGSSKFGNNNKWGNFPSVSVGWMLSEEEFMKAIPAVNELKLRAGYGVTGNDGWANYLSQVMLSTGGSYLQNGVWYQTYGPSKNPNPDLRWEKKKEYNIGIDFSLLNRRLGGSIDYYTRETKDLAINAVAQLPPYVTESLFTNVGTITNKGFEIYINAIPIQTKEVTWRTDITFNNQNNKLKSLSNDKFSINLLEFGGLPSPGALGNAIRIVEGGTIGNFYGKRFAGFTDQGKWLFYKKDGSKAEAAAMTEEDKTVLGNSIPKYMASWSNTVRYKNFDLTIFFRGKFAYKILNLQDLYFANKQWLPNNMLKRGLTVHGQLNDAPQYSDYYLEKGDFVKLDNITLGYNFKLPTKYIRSLRLYATGRNIATITNYSGLDPELQDNGLTTGIDERGFYPRTKSFAVGLQVGF</sequence>
<reference evidence="12 13" key="1">
    <citation type="submission" date="2016-11" db="EMBL/GenBank/DDBJ databases">
        <authorList>
            <person name="Jaros S."/>
            <person name="Januszkiewicz K."/>
            <person name="Wedrychowicz H."/>
        </authorList>
    </citation>
    <scope>NUCLEOTIDE SEQUENCE [LARGE SCALE GENOMIC DNA]</scope>
    <source>
        <strain evidence="12 13">DSM 24787</strain>
    </source>
</reference>
<dbReference type="InterPro" id="IPR023997">
    <property type="entry name" value="TonB-dep_OMP_SusC/RagA_CS"/>
</dbReference>
<dbReference type="STRING" id="536979.SAMN04488055_5373"/>
<dbReference type="Pfam" id="PF13715">
    <property type="entry name" value="CarbopepD_reg_2"/>
    <property type="match status" value="1"/>
</dbReference>
<dbReference type="InterPro" id="IPR008969">
    <property type="entry name" value="CarboxyPept-like_regulatory"/>
</dbReference>
<evidence type="ECO:0000256" key="2">
    <source>
        <dbReference type="ARBA" id="ARBA00022448"/>
    </source>
</evidence>
<dbReference type="SUPFAM" id="SSF56935">
    <property type="entry name" value="Porins"/>
    <property type="match status" value="1"/>
</dbReference>
<comment type="subcellular location">
    <subcellularLocation>
        <location evidence="1 8">Cell outer membrane</location>
        <topology evidence="1 8">Multi-pass membrane protein</topology>
    </subcellularLocation>
</comment>
<dbReference type="NCBIfam" id="TIGR04056">
    <property type="entry name" value="OMP_RagA_SusC"/>
    <property type="match status" value="1"/>
</dbReference>
<dbReference type="Gene3D" id="2.170.130.10">
    <property type="entry name" value="TonB-dependent receptor, plug domain"/>
    <property type="match status" value="1"/>
</dbReference>
<keyword evidence="2 8" id="KW-0813">Transport</keyword>
<evidence type="ECO:0000256" key="3">
    <source>
        <dbReference type="ARBA" id="ARBA00022452"/>
    </source>
</evidence>
<evidence type="ECO:0000256" key="1">
    <source>
        <dbReference type="ARBA" id="ARBA00004571"/>
    </source>
</evidence>
<gene>
    <name evidence="12" type="ORF">SAMN04488055_5373</name>
</gene>
<evidence type="ECO:0000259" key="10">
    <source>
        <dbReference type="Pfam" id="PF00593"/>
    </source>
</evidence>
<dbReference type="InterPro" id="IPR012910">
    <property type="entry name" value="Plug_dom"/>
</dbReference>
<protein>
    <submittedName>
        <fullName evidence="12">TonB-linked outer membrane protein, SusC/RagA family</fullName>
    </submittedName>
</protein>
<dbReference type="Gene3D" id="2.60.40.1120">
    <property type="entry name" value="Carboxypeptidase-like, regulatory domain"/>
    <property type="match status" value="1"/>
</dbReference>
<dbReference type="SUPFAM" id="SSF49464">
    <property type="entry name" value="Carboxypeptidase regulatory domain-like"/>
    <property type="match status" value="1"/>
</dbReference>
<dbReference type="InterPro" id="IPR039426">
    <property type="entry name" value="TonB-dep_rcpt-like"/>
</dbReference>